<name>A0A5P2D1X1_STRVZ</name>
<dbReference type="EMBL" id="CP029190">
    <property type="protein sequence ID" value="QES48753.1"/>
    <property type="molecule type" value="Genomic_DNA"/>
</dbReference>
<dbReference type="AlphaFoldDB" id="A0A5P2D1X1"/>
<dbReference type="RefSeq" id="WP_150208318.1">
    <property type="nucleotide sequence ID" value="NZ_CP029190.1"/>
</dbReference>
<proteinExistence type="predicted"/>
<dbReference type="Proteomes" id="UP000325211">
    <property type="component" value="Chromosome"/>
</dbReference>
<accession>A0A5P2D1X1</accession>
<sequence>MSARELEWGPAQAAVTEALTPLFADPDLGRAAEAAHLRLTALPVEPETVHRIAYLIGRRLPPDDPVTGPARQLARRLAGTGTHPVVVSAGLGLLTWLGGPEDVPVLRTLGMLEAFADPVVEALDRIDRHTAAVVWLTGRSDQPRVLRLIEAVTAGDFDAVRDLLLPAADEPPAPWPVPVARLAEVVRLDALLRRYPQDAGLVGLAGRLLALMADSYVDGPKLPDYSRPVQLYEAVVAGAHRLTPDLDAHAMLLSLAIGLHSGAGAVLDWPPGRRRELLDTLGGLLAEPAWAASADRTDNTDRAGLRAGWIRRTGRRPFARPAGPAGPAGPDRFRLEVVVTDPDVRHLVETRVLVDGLPVVAALFPKGVCESPGALLDGGLLRAGAEPREVQLAFPHCGEECCGTLYVTIRREGDQVVWDGWRGAQGPQPAALRFDAAAYDAEITRATQDREWEWPAHTTALQIAQGLRDRPELLSRWDCGEASARPSWGDPGTVTVSFAHQRGLGAGTHEPGGPRLYFEWLVPDDGSPPQEQAAAALRRLAAGDPRFLAELRYARREDAEALGFPWPAEDTA</sequence>
<evidence type="ECO:0000313" key="2">
    <source>
        <dbReference type="Proteomes" id="UP000325211"/>
    </source>
</evidence>
<gene>
    <name evidence="1" type="ORF">DEJ50_13920</name>
</gene>
<dbReference type="OrthoDB" id="3369278at2"/>
<reference evidence="1 2" key="1">
    <citation type="submission" date="2018-05" db="EMBL/GenBank/DDBJ databases">
        <title>Streptomyces venezuelae.</title>
        <authorList>
            <person name="Kim W."/>
            <person name="Lee N."/>
            <person name="Cho B.-K."/>
        </authorList>
    </citation>
    <scope>NUCLEOTIDE SEQUENCE [LARGE SCALE GENOMIC DNA]</scope>
    <source>
        <strain evidence="1 2">ATCC 21782</strain>
    </source>
</reference>
<protein>
    <submittedName>
        <fullName evidence="1">Uncharacterized protein</fullName>
    </submittedName>
</protein>
<organism evidence="1 2">
    <name type="scientific">Streptomyces venezuelae</name>
    <dbReference type="NCBI Taxonomy" id="54571"/>
    <lineage>
        <taxon>Bacteria</taxon>
        <taxon>Bacillati</taxon>
        <taxon>Actinomycetota</taxon>
        <taxon>Actinomycetes</taxon>
        <taxon>Kitasatosporales</taxon>
        <taxon>Streptomycetaceae</taxon>
        <taxon>Streptomyces</taxon>
    </lineage>
</organism>
<evidence type="ECO:0000313" key="1">
    <source>
        <dbReference type="EMBL" id="QES48753.1"/>
    </source>
</evidence>